<dbReference type="PROSITE" id="PS50889">
    <property type="entry name" value="S4"/>
    <property type="match status" value="1"/>
</dbReference>
<dbReference type="InterPro" id="IPR020103">
    <property type="entry name" value="PsdUridine_synth_cat_dom_sf"/>
</dbReference>
<dbReference type="Gene3D" id="3.30.70.1560">
    <property type="entry name" value="Alpha-L RNA-binding motif"/>
    <property type="match status" value="1"/>
</dbReference>
<evidence type="ECO:0000256" key="4">
    <source>
        <dbReference type="ARBA" id="ARBA00038922"/>
    </source>
</evidence>
<dbReference type="InterPro" id="IPR036986">
    <property type="entry name" value="S4_RNA-bd_sf"/>
</dbReference>
<dbReference type="InterPro" id="IPR042092">
    <property type="entry name" value="PsdUridine_s_RsuA/RluB/E/F_cat"/>
</dbReference>
<dbReference type="InterPro" id="IPR020094">
    <property type="entry name" value="TruA/RsuA/RluB/E/F_N"/>
</dbReference>
<evidence type="ECO:0000256" key="9">
    <source>
        <dbReference type="ARBA" id="ARBA00042890"/>
    </source>
</evidence>
<evidence type="ECO:0000256" key="5">
    <source>
        <dbReference type="ARBA" id="ARBA00039989"/>
    </source>
</evidence>
<dbReference type="RefSeq" id="WP_189534300.1">
    <property type="nucleotide sequence ID" value="NZ_BMYX01000012.1"/>
</dbReference>
<dbReference type="GO" id="GO:0160138">
    <property type="term" value="F:23S rRNA pseudouridine(2604) synthase activity"/>
    <property type="evidence" value="ECO:0007669"/>
    <property type="project" value="UniProtKB-EC"/>
</dbReference>
<evidence type="ECO:0000256" key="8">
    <source>
        <dbReference type="ARBA" id="ARBA00042843"/>
    </source>
</evidence>
<sequence length="233" mass="25355">MSDQEIRLSKRLVELGLCASRREADEAIEQGLVLVDGLPVTTLGSRVTHLQQIVLNPRVCGASDAPGVLLLHKPANVILDPRALIRQQTRSPEAPDTGAWRALLQNPACTGAVDAFAEGLVALTRDKRLAGKLAECETEFLIGVDRAPPAAELANRFAQIAREEHPAPGVKATRQSDRQVRLTAHGVREGQLLRWCEQAGLAPRSVRCIRIGRIAIGRLAPGQWRGLLANERF</sequence>
<dbReference type="EC" id="5.4.99.21" evidence="4"/>
<comment type="catalytic activity">
    <reaction evidence="3">
        <text>uridine(2604) in 23S rRNA = pseudouridine(2604) in 23S rRNA</text>
        <dbReference type="Rhea" id="RHEA:38875"/>
        <dbReference type="Rhea" id="RHEA-COMP:10093"/>
        <dbReference type="Rhea" id="RHEA-COMP:10094"/>
        <dbReference type="ChEBI" id="CHEBI:65314"/>
        <dbReference type="ChEBI" id="CHEBI:65315"/>
        <dbReference type="EC" id="5.4.99.21"/>
    </reaction>
</comment>
<accession>A0A918UAS2</accession>
<evidence type="ECO:0000256" key="6">
    <source>
        <dbReference type="ARBA" id="ARBA00041420"/>
    </source>
</evidence>
<evidence type="ECO:0000256" key="10">
    <source>
        <dbReference type="ARBA" id="ARBA00043147"/>
    </source>
</evidence>
<keyword evidence="14" id="KW-1185">Reference proteome</keyword>
<organism evidence="13 14">
    <name type="scientific">Paludibacterium paludis</name>
    <dbReference type="NCBI Taxonomy" id="1225769"/>
    <lineage>
        <taxon>Bacteria</taxon>
        <taxon>Pseudomonadati</taxon>
        <taxon>Pseudomonadota</taxon>
        <taxon>Betaproteobacteria</taxon>
        <taxon>Neisseriales</taxon>
        <taxon>Chromobacteriaceae</taxon>
        <taxon>Paludibacterium</taxon>
    </lineage>
</organism>
<reference evidence="13" key="1">
    <citation type="journal article" date="2014" name="Int. J. Syst. Evol. Microbiol.">
        <title>Complete genome sequence of Corynebacterium casei LMG S-19264T (=DSM 44701T), isolated from a smear-ripened cheese.</title>
        <authorList>
            <consortium name="US DOE Joint Genome Institute (JGI-PGF)"/>
            <person name="Walter F."/>
            <person name="Albersmeier A."/>
            <person name="Kalinowski J."/>
            <person name="Ruckert C."/>
        </authorList>
    </citation>
    <scope>NUCLEOTIDE SEQUENCE</scope>
    <source>
        <strain evidence="13">KCTC 32182</strain>
    </source>
</reference>
<dbReference type="InterPro" id="IPR002942">
    <property type="entry name" value="S4_RNA-bd"/>
</dbReference>
<evidence type="ECO:0000256" key="7">
    <source>
        <dbReference type="ARBA" id="ARBA00041697"/>
    </source>
</evidence>
<dbReference type="SMART" id="SM00363">
    <property type="entry name" value="S4"/>
    <property type="match status" value="1"/>
</dbReference>
<reference evidence="13" key="2">
    <citation type="submission" date="2020-09" db="EMBL/GenBank/DDBJ databases">
        <authorList>
            <person name="Sun Q."/>
            <person name="Kim S."/>
        </authorList>
    </citation>
    <scope>NUCLEOTIDE SEQUENCE</scope>
    <source>
        <strain evidence="13">KCTC 32182</strain>
    </source>
</reference>
<dbReference type="SUPFAM" id="SSF55174">
    <property type="entry name" value="Alpha-L RNA-binding motif"/>
    <property type="match status" value="1"/>
</dbReference>
<dbReference type="PANTHER" id="PTHR47683:SF2">
    <property type="entry name" value="RNA-BINDING S4 DOMAIN-CONTAINING PROTEIN"/>
    <property type="match status" value="1"/>
</dbReference>
<dbReference type="SUPFAM" id="SSF55120">
    <property type="entry name" value="Pseudouridine synthase"/>
    <property type="match status" value="1"/>
</dbReference>
<gene>
    <name evidence="13" type="ORF">GCM10011289_22360</name>
</gene>
<evidence type="ECO:0000259" key="12">
    <source>
        <dbReference type="SMART" id="SM00363"/>
    </source>
</evidence>
<comment type="caution">
    <text evidence="13">The sequence shown here is derived from an EMBL/GenBank/DDBJ whole genome shotgun (WGS) entry which is preliminary data.</text>
</comment>
<dbReference type="AlphaFoldDB" id="A0A918UAS2"/>
<feature type="domain" description="RNA-binding S4" evidence="12">
    <location>
        <begin position="6"/>
        <end position="66"/>
    </location>
</feature>
<dbReference type="GO" id="GO:0006396">
    <property type="term" value="P:RNA processing"/>
    <property type="evidence" value="ECO:0007669"/>
    <property type="project" value="UniProtKB-ARBA"/>
</dbReference>
<keyword evidence="11" id="KW-0694">RNA-binding</keyword>
<dbReference type="GO" id="GO:0003723">
    <property type="term" value="F:RNA binding"/>
    <property type="evidence" value="ECO:0007669"/>
    <property type="project" value="UniProtKB-KW"/>
</dbReference>
<dbReference type="Pfam" id="PF01479">
    <property type="entry name" value="S4"/>
    <property type="match status" value="1"/>
</dbReference>
<dbReference type="PANTHER" id="PTHR47683">
    <property type="entry name" value="PSEUDOURIDINE SYNTHASE FAMILY PROTEIN-RELATED"/>
    <property type="match status" value="1"/>
</dbReference>
<dbReference type="EMBL" id="BMYX01000012">
    <property type="protein sequence ID" value="GGY18402.1"/>
    <property type="molecule type" value="Genomic_DNA"/>
</dbReference>
<protein>
    <recommendedName>
        <fullName evidence="5">Dual-specificity RNA pseudouridine synthase RluF</fullName>
        <ecNumber evidence="4">5.4.99.21</ecNumber>
    </recommendedName>
    <alternativeName>
        <fullName evidence="7">23S rRNA pseudouridine(2604) synthase</fullName>
    </alternativeName>
    <alternativeName>
        <fullName evidence="9">Ribosomal large subunit pseudouridine synthase F</fullName>
    </alternativeName>
    <alternativeName>
        <fullName evidence="8">rRNA pseudouridylate synthase F</fullName>
    </alternativeName>
    <alternativeName>
        <fullName evidence="10">rRNA-uridine isomerase F</fullName>
    </alternativeName>
    <alternativeName>
        <fullName evidence="6">tRNA(Tyr) pseudouridine(35) synthase</fullName>
    </alternativeName>
</protein>
<evidence type="ECO:0000313" key="14">
    <source>
        <dbReference type="Proteomes" id="UP000645257"/>
    </source>
</evidence>
<evidence type="ECO:0000256" key="1">
    <source>
        <dbReference type="ARBA" id="ARBA00023235"/>
    </source>
</evidence>
<dbReference type="Proteomes" id="UP000645257">
    <property type="component" value="Unassembled WGS sequence"/>
</dbReference>
<evidence type="ECO:0000313" key="13">
    <source>
        <dbReference type="EMBL" id="GGY18402.1"/>
    </source>
</evidence>
<dbReference type="GO" id="GO:0001522">
    <property type="term" value="P:pseudouridine synthesis"/>
    <property type="evidence" value="ECO:0007669"/>
    <property type="project" value="InterPro"/>
</dbReference>
<dbReference type="InterPro" id="IPR050343">
    <property type="entry name" value="RsuA_PseudoU_synthase"/>
</dbReference>
<evidence type="ECO:0000256" key="11">
    <source>
        <dbReference type="PROSITE-ProRule" id="PRU00182"/>
    </source>
</evidence>
<dbReference type="CDD" id="cd00165">
    <property type="entry name" value="S4"/>
    <property type="match status" value="1"/>
</dbReference>
<comment type="catalytic activity">
    <reaction evidence="2">
        <text>uridine(35) in tRNA(Tyr) = pseudouridine(35) in tRNA(Tyr)</text>
        <dbReference type="Rhea" id="RHEA:60556"/>
        <dbReference type="Rhea" id="RHEA-COMP:15607"/>
        <dbReference type="Rhea" id="RHEA-COMP:15608"/>
        <dbReference type="ChEBI" id="CHEBI:65314"/>
        <dbReference type="ChEBI" id="CHEBI:65315"/>
    </reaction>
</comment>
<dbReference type="Gene3D" id="3.10.290.10">
    <property type="entry name" value="RNA-binding S4 domain"/>
    <property type="match status" value="1"/>
</dbReference>
<evidence type="ECO:0000256" key="3">
    <source>
        <dbReference type="ARBA" id="ARBA00036535"/>
    </source>
</evidence>
<name>A0A918UAS2_9NEIS</name>
<proteinExistence type="predicted"/>
<evidence type="ECO:0000256" key="2">
    <source>
        <dbReference type="ARBA" id="ARBA00036390"/>
    </source>
</evidence>
<keyword evidence="1" id="KW-0413">Isomerase</keyword>
<dbReference type="Gene3D" id="3.30.70.580">
    <property type="entry name" value="Pseudouridine synthase I, catalytic domain, N-terminal subdomain"/>
    <property type="match status" value="1"/>
</dbReference>